<keyword evidence="3" id="KW-1185">Reference proteome</keyword>
<gene>
    <name evidence="2" type="ORF">HNP82_001679</name>
</gene>
<dbReference type="InterPro" id="IPR016130">
    <property type="entry name" value="Tyr_Pase_AS"/>
</dbReference>
<organism evidence="2 3">
    <name type="scientific">Catenibacillus scindens</name>
    <dbReference type="NCBI Taxonomy" id="673271"/>
    <lineage>
        <taxon>Bacteria</taxon>
        <taxon>Bacillati</taxon>
        <taxon>Bacillota</taxon>
        <taxon>Clostridia</taxon>
        <taxon>Lachnospirales</taxon>
        <taxon>Lachnospiraceae</taxon>
        <taxon>Catenibacillus</taxon>
    </lineage>
</organism>
<evidence type="ECO:0000313" key="3">
    <source>
        <dbReference type="Proteomes" id="UP000543642"/>
    </source>
</evidence>
<dbReference type="GO" id="GO:0004725">
    <property type="term" value="F:protein tyrosine phosphatase activity"/>
    <property type="evidence" value="ECO:0007669"/>
    <property type="project" value="UniProtKB-EC"/>
</dbReference>
<comment type="caution">
    <text evidence="2">The sequence shown here is derived from an EMBL/GenBank/DDBJ whole genome shotgun (WGS) entry which is preliminary data.</text>
</comment>
<dbReference type="InterPro" id="IPR026893">
    <property type="entry name" value="Tyr/Ser_Pase_IphP-type"/>
</dbReference>
<dbReference type="AlphaFoldDB" id="A0A7W8HBB4"/>
<name>A0A7W8HBB4_9FIRM</name>
<dbReference type="Proteomes" id="UP000543642">
    <property type="component" value="Unassembled WGS sequence"/>
</dbReference>
<evidence type="ECO:0000313" key="2">
    <source>
        <dbReference type="EMBL" id="MBB5264552.1"/>
    </source>
</evidence>
<dbReference type="EC" id="3.1.3.48" evidence="2"/>
<proteinExistence type="inferred from homology"/>
<reference evidence="2 3" key="1">
    <citation type="submission" date="2020-08" db="EMBL/GenBank/DDBJ databases">
        <title>Genomic Encyclopedia of Type Strains, Phase IV (KMG-IV): sequencing the most valuable type-strain genomes for metagenomic binning, comparative biology and taxonomic classification.</title>
        <authorList>
            <person name="Goeker M."/>
        </authorList>
    </citation>
    <scope>NUCLEOTIDE SEQUENCE [LARGE SCALE GENOMIC DNA]</scope>
    <source>
        <strain evidence="2 3">DSM 106146</strain>
    </source>
</reference>
<dbReference type="PROSITE" id="PS00383">
    <property type="entry name" value="TYR_PHOSPHATASE_1"/>
    <property type="match status" value="1"/>
</dbReference>
<accession>A0A7W8HBB4</accession>
<keyword evidence="2" id="KW-0378">Hydrolase</keyword>
<dbReference type="RefSeq" id="WP_183773216.1">
    <property type="nucleotide sequence ID" value="NZ_JACHFW010000005.1"/>
</dbReference>
<dbReference type="Pfam" id="PF13350">
    <property type="entry name" value="Y_phosphatase3"/>
    <property type="match status" value="1"/>
</dbReference>
<dbReference type="EMBL" id="JACHFW010000005">
    <property type="protein sequence ID" value="MBB5264552.1"/>
    <property type="molecule type" value="Genomic_DNA"/>
</dbReference>
<comment type="similarity">
    <text evidence="1">Belongs to the protein-tyrosine phosphatase family.</text>
</comment>
<dbReference type="SUPFAM" id="SSF52799">
    <property type="entry name" value="(Phosphotyrosine protein) phosphatases II"/>
    <property type="match status" value="1"/>
</dbReference>
<dbReference type="PANTHER" id="PTHR31126:SF1">
    <property type="entry name" value="TYROSINE SPECIFIC PROTEIN PHOSPHATASES DOMAIN-CONTAINING PROTEIN"/>
    <property type="match status" value="1"/>
</dbReference>
<protein>
    <submittedName>
        <fullName evidence="2">Protein-tyrosine phosphatase</fullName>
        <ecNumber evidence="2">3.1.3.48</ecNumber>
    </submittedName>
</protein>
<dbReference type="Gene3D" id="3.90.190.10">
    <property type="entry name" value="Protein tyrosine phosphatase superfamily"/>
    <property type="match status" value="1"/>
</dbReference>
<dbReference type="PANTHER" id="PTHR31126">
    <property type="entry name" value="TYROSINE-PROTEIN PHOSPHATASE"/>
    <property type="match status" value="1"/>
</dbReference>
<dbReference type="InterPro" id="IPR029021">
    <property type="entry name" value="Prot-tyrosine_phosphatase-like"/>
</dbReference>
<sequence length="241" mass="27396">MTYTANAPMDFKIANNIRELGGYVNKDGVSLKKHRLLRGGDLSLLTDNELSCLEDYGIRASIDLRSSMEKKSTDPFYDHNYLVYYAIPIEGSVDLKCKPKDLLYTLYIDILENHQDALRRELRIISGEDDGIIFHCSAGKDRTGLTAMLILAACDVCEEQIIADYAASGENNKEVTAKQLKQLEESGLKHIPVEIFESDPNTMRRTLDYLDERYDGPVNYMRAIGVTDEEIENIRKKMLEE</sequence>
<evidence type="ECO:0000256" key="1">
    <source>
        <dbReference type="ARBA" id="ARBA00009580"/>
    </source>
</evidence>